<feature type="coiled-coil region" evidence="1">
    <location>
        <begin position="177"/>
        <end position="255"/>
    </location>
</feature>
<evidence type="ECO:0000256" key="1">
    <source>
        <dbReference type="SAM" id="Coils"/>
    </source>
</evidence>
<keyword evidence="1" id="KW-0175">Coiled coil</keyword>
<dbReference type="GO" id="GO:0003700">
    <property type="term" value="F:DNA-binding transcription factor activity"/>
    <property type="evidence" value="ECO:0007669"/>
    <property type="project" value="InterPro"/>
</dbReference>
<gene>
    <name evidence="4" type="ORF">M0812_22428</name>
</gene>
<dbReference type="InterPro" id="IPR046347">
    <property type="entry name" value="bZIP_sf"/>
</dbReference>
<feature type="compositionally biased region" description="Basic and acidic residues" evidence="2">
    <location>
        <begin position="103"/>
        <end position="118"/>
    </location>
</feature>
<feature type="region of interest" description="Disordered" evidence="2">
    <location>
        <begin position="94"/>
        <end position="127"/>
    </location>
</feature>
<reference evidence="4" key="1">
    <citation type="submission" date="2022-08" db="EMBL/GenBank/DDBJ databases">
        <title>Novel sulphate-reducing endosymbionts in the free-living metamonad Anaeramoeba.</title>
        <authorList>
            <person name="Jerlstrom-Hultqvist J."/>
            <person name="Cepicka I."/>
            <person name="Gallot-Lavallee L."/>
            <person name="Salas-Leiva D."/>
            <person name="Curtis B.A."/>
            <person name="Zahonova K."/>
            <person name="Pipaliya S."/>
            <person name="Dacks J."/>
            <person name="Roger A.J."/>
        </authorList>
    </citation>
    <scope>NUCLEOTIDE SEQUENCE</scope>
    <source>
        <strain evidence="4">Busselton2</strain>
    </source>
</reference>
<dbReference type="SUPFAM" id="SSF57959">
    <property type="entry name" value="Leucine zipper domain"/>
    <property type="match status" value="1"/>
</dbReference>
<dbReference type="AlphaFoldDB" id="A0AAV7YVD5"/>
<accession>A0AAV7YVD5</accession>
<name>A0AAV7YVD5_9EUKA</name>
<evidence type="ECO:0000256" key="2">
    <source>
        <dbReference type="SAM" id="MobiDB-lite"/>
    </source>
</evidence>
<proteinExistence type="predicted"/>
<dbReference type="Proteomes" id="UP001146793">
    <property type="component" value="Unassembled WGS sequence"/>
</dbReference>
<dbReference type="PROSITE" id="PS50217">
    <property type="entry name" value="BZIP"/>
    <property type="match status" value="1"/>
</dbReference>
<dbReference type="Pfam" id="PF00170">
    <property type="entry name" value="bZIP_1"/>
    <property type="match status" value="1"/>
</dbReference>
<dbReference type="InterPro" id="IPR004827">
    <property type="entry name" value="bZIP"/>
</dbReference>
<organism evidence="4 5">
    <name type="scientific">Anaeramoeba flamelloides</name>
    <dbReference type="NCBI Taxonomy" id="1746091"/>
    <lineage>
        <taxon>Eukaryota</taxon>
        <taxon>Metamonada</taxon>
        <taxon>Anaeramoebidae</taxon>
        <taxon>Anaeramoeba</taxon>
    </lineage>
</organism>
<evidence type="ECO:0000259" key="3">
    <source>
        <dbReference type="PROSITE" id="PS50217"/>
    </source>
</evidence>
<comment type="caution">
    <text evidence="4">The sequence shown here is derived from an EMBL/GenBank/DDBJ whole genome shotgun (WGS) entry which is preliminary data.</text>
</comment>
<dbReference type="EMBL" id="JANTQA010000047">
    <property type="protein sequence ID" value="KAJ3433469.1"/>
    <property type="molecule type" value="Genomic_DNA"/>
</dbReference>
<evidence type="ECO:0000313" key="4">
    <source>
        <dbReference type="EMBL" id="KAJ3433469.1"/>
    </source>
</evidence>
<feature type="domain" description="BZIP" evidence="3">
    <location>
        <begin position="186"/>
        <end position="249"/>
    </location>
</feature>
<evidence type="ECO:0000313" key="5">
    <source>
        <dbReference type="Proteomes" id="UP001146793"/>
    </source>
</evidence>
<protein>
    <submittedName>
        <fullName evidence="4">B-zip transcription factor (Eurofung)</fullName>
    </submittedName>
</protein>
<dbReference type="SMART" id="SM00338">
    <property type="entry name" value="BRLZ"/>
    <property type="match status" value="1"/>
</dbReference>
<sequence length="276" mass="32903">MNKFSFLDQQQFIEFDNFDENSFLPLQQTDLDLDQLFVDFKEETNFNEEISFFGTDHKYKTFETNEKEEKEKEEKEKTKSQALRLETNILVQPTLEASGQKRNKNEDNIKENKSKDSESQSTINFKEIIEPETGKNTLLCQKDPLVVLSKKFFKRHKRIPEELMTEKEKKLLRKMNKEELKNLSSSQRIERKRARDRVCARSARQKRKEYIDFLQSQINGFNKENVNLSEKLKALNGENRKLKSIVGNLEKLTKNTNIKYKRKKLYQNILLQEINF</sequence>
<dbReference type="Gene3D" id="1.20.5.170">
    <property type="match status" value="1"/>
</dbReference>